<dbReference type="GeneID" id="97045498"/>
<keyword evidence="2" id="KW-1185">Reference proteome</keyword>
<organism evidence="1 2">
    <name type="scientific">Paraburkholderia sediminicola</name>
    <dbReference type="NCBI Taxonomy" id="458836"/>
    <lineage>
        <taxon>Bacteria</taxon>
        <taxon>Pseudomonadati</taxon>
        <taxon>Pseudomonadota</taxon>
        <taxon>Betaproteobacteria</taxon>
        <taxon>Burkholderiales</taxon>
        <taxon>Burkholderiaceae</taxon>
        <taxon>Paraburkholderia</taxon>
    </lineage>
</organism>
<dbReference type="AlphaFoldDB" id="A0A6J5CRZ9"/>
<dbReference type="EMBL" id="CADIKC010000015">
    <property type="protein sequence ID" value="CAB3742757.1"/>
    <property type="molecule type" value="Genomic_DNA"/>
</dbReference>
<evidence type="ECO:0000313" key="2">
    <source>
        <dbReference type="Proteomes" id="UP000494255"/>
    </source>
</evidence>
<evidence type="ECO:0000313" key="1">
    <source>
        <dbReference type="EMBL" id="CAB3742757.1"/>
    </source>
</evidence>
<proteinExistence type="predicted"/>
<dbReference type="Proteomes" id="UP000494255">
    <property type="component" value="Unassembled WGS sequence"/>
</dbReference>
<sequence>MKISYYTNLGPRDYAHVIWSPVVDDFGNEIELIELLPKSVRIDAFYAAIGFAPLEHLDNMCGEH</sequence>
<gene>
    <name evidence="1" type="ORF">LMG24238_06935</name>
</gene>
<name>A0A6J5CRZ9_9BURK</name>
<reference evidence="1 2" key="1">
    <citation type="submission" date="2020-04" db="EMBL/GenBank/DDBJ databases">
        <authorList>
            <person name="De Canck E."/>
        </authorList>
    </citation>
    <scope>NUCLEOTIDE SEQUENCE [LARGE SCALE GENOMIC DNA]</scope>
    <source>
        <strain evidence="1 2">LMG 24238</strain>
    </source>
</reference>
<dbReference type="RefSeq" id="WP_175054381.1">
    <property type="nucleotide sequence ID" value="NZ_CADIKC010000015.1"/>
</dbReference>
<accession>A0A6J5CRZ9</accession>
<protein>
    <submittedName>
        <fullName evidence="1">Uncharacterized protein</fullName>
    </submittedName>
</protein>